<dbReference type="CDD" id="cd00082">
    <property type="entry name" value="HisKA"/>
    <property type="match status" value="1"/>
</dbReference>
<dbReference type="PROSITE" id="PS50113">
    <property type="entry name" value="PAC"/>
    <property type="match status" value="2"/>
</dbReference>
<dbReference type="InterPro" id="IPR004358">
    <property type="entry name" value="Sig_transdc_His_kin-like_C"/>
</dbReference>
<dbReference type="InterPro" id="IPR036890">
    <property type="entry name" value="HATPase_C_sf"/>
</dbReference>
<feature type="transmembrane region" description="Helical" evidence="6">
    <location>
        <begin position="34"/>
        <end position="54"/>
    </location>
</feature>
<dbReference type="NCBIfam" id="TIGR00229">
    <property type="entry name" value="sensory_box"/>
    <property type="match status" value="2"/>
</dbReference>
<dbReference type="InterPro" id="IPR052162">
    <property type="entry name" value="Sensor_kinase/Photoreceptor"/>
</dbReference>
<protein>
    <recommendedName>
        <fullName evidence="2">histidine kinase</fullName>
        <ecNumber evidence="2">2.7.13.3</ecNumber>
    </recommendedName>
</protein>
<name>A0A919BN23_9GAMM</name>
<evidence type="ECO:0000259" key="8">
    <source>
        <dbReference type="PROSITE" id="PS50112"/>
    </source>
</evidence>
<dbReference type="InterPro" id="IPR003594">
    <property type="entry name" value="HATPase_dom"/>
</dbReference>
<keyword evidence="3" id="KW-0597">Phosphoprotein</keyword>
<evidence type="ECO:0000256" key="6">
    <source>
        <dbReference type="SAM" id="Phobius"/>
    </source>
</evidence>
<accession>A0A919BN23</accession>
<evidence type="ECO:0000259" key="7">
    <source>
        <dbReference type="PROSITE" id="PS50109"/>
    </source>
</evidence>
<evidence type="ECO:0000259" key="9">
    <source>
        <dbReference type="PROSITE" id="PS50113"/>
    </source>
</evidence>
<dbReference type="InterPro" id="IPR035965">
    <property type="entry name" value="PAS-like_dom_sf"/>
</dbReference>
<evidence type="ECO:0000256" key="2">
    <source>
        <dbReference type="ARBA" id="ARBA00012438"/>
    </source>
</evidence>
<dbReference type="GO" id="GO:0005886">
    <property type="term" value="C:plasma membrane"/>
    <property type="evidence" value="ECO:0007669"/>
    <property type="project" value="UniProtKB-ARBA"/>
</dbReference>
<evidence type="ECO:0000313" key="11">
    <source>
        <dbReference type="Proteomes" id="UP000623842"/>
    </source>
</evidence>
<gene>
    <name evidence="10" type="ORF">GCM10017161_28700</name>
</gene>
<evidence type="ECO:0000256" key="1">
    <source>
        <dbReference type="ARBA" id="ARBA00000085"/>
    </source>
</evidence>
<dbReference type="EMBL" id="BNCK01000006">
    <property type="protein sequence ID" value="GHF98454.1"/>
    <property type="molecule type" value="Genomic_DNA"/>
</dbReference>
<keyword evidence="6" id="KW-1133">Transmembrane helix</keyword>
<dbReference type="Gene3D" id="3.30.565.10">
    <property type="entry name" value="Histidine kinase-like ATPase, C-terminal domain"/>
    <property type="match status" value="1"/>
</dbReference>
<dbReference type="Pfam" id="PF25487">
    <property type="entry name" value="ETR1_N"/>
    <property type="match status" value="1"/>
</dbReference>
<dbReference type="InterPro" id="IPR000014">
    <property type="entry name" value="PAS"/>
</dbReference>
<dbReference type="InterPro" id="IPR003661">
    <property type="entry name" value="HisK_dim/P_dom"/>
</dbReference>
<dbReference type="EC" id="2.7.13.3" evidence="2"/>
<dbReference type="InterPro" id="IPR036097">
    <property type="entry name" value="HisK_dim/P_sf"/>
</dbReference>
<dbReference type="FunFam" id="3.30.565.10:FF:000006">
    <property type="entry name" value="Sensor histidine kinase WalK"/>
    <property type="match status" value="1"/>
</dbReference>
<comment type="caution">
    <text evidence="10">The sequence shown here is derived from an EMBL/GenBank/DDBJ whole genome shotgun (WGS) entry which is preliminary data.</text>
</comment>
<dbReference type="SUPFAM" id="SSF47384">
    <property type="entry name" value="Homodimeric domain of signal transducing histidine kinase"/>
    <property type="match status" value="1"/>
</dbReference>
<evidence type="ECO:0000313" key="10">
    <source>
        <dbReference type="EMBL" id="GHF98454.1"/>
    </source>
</evidence>
<dbReference type="Pfam" id="PF08447">
    <property type="entry name" value="PAS_3"/>
    <property type="match status" value="2"/>
</dbReference>
<evidence type="ECO:0000256" key="3">
    <source>
        <dbReference type="ARBA" id="ARBA00022553"/>
    </source>
</evidence>
<reference evidence="10" key="1">
    <citation type="journal article" date="2014" name="Int. J. Syst. Evol. Microbiol.">
        <title>Complete genome sequence of Corynebacterium casei LMG S-19264T (=DSM 44701T), isolated from a smear-ripened cheese.</title>
        <authorList>
            <consortium name="US DOE Joint Genome Institute (JGI-PGF)"/>
            <person name="Walter F."/>
            <person name="Albersmeier A."/>
            <person name="Kalinowski J."/>
            <person name="Ruckert C."/>
        </authorList>
    </citation>
    <scope>NUCLEOTIDE SEQUENCE</scope>
    <source>
        <strain evidence="10">KCTC 42731</strain>
    </source>
</reference>
<dbReference type="InterPro" id="IPR013656">
    <property type="entry name" value="PAS_4"/>
</dbReference>
<feature type="domain" description="Histidine kinase" evidence="7">
    <location>
        <begin position="678"/>
        <end position="894"/>
    </location>
</feature>
<feature type="domain" description="PAC" evidence="9">
    <location>
        <begin position="481"/>
        <end position="536"/>
    </location>
</feature>
<feature type="domain" description="PAC" evidence="9">
    <location>
        <begin position="614"/>
        <end position="667"/>
    </location>
</feature>
<keyword evidence="6" id="KW-0812">Transmembrane</keyword>
<dbReference type="GO" id="GO:0000155">
    <property type="term" value="F:phosphorelay sensor kinase activity"/>
    <property type="evidence" value="ECO:0007669"/>
    <property type="project" value="InterPro"/>
</dbReference>
<keyword evidence="4" id="KW-0808">Transferase</keyword>
<dbReference type="Proteomes" id="UP000623842">
    <property type="component" value="Unassembled WGS sequence"/>
</dbReference>
<dbReference type="SMART" id="SM00388">
    <property type="entry name" value="HisKA"/>
    <property type="match status" value="1"/>
</dbReference>
<keyword evidence="5" id="KW-0418">Kinase</keyword>
<proteinExistence type="predicted"/>
<dbReference type="SMART" id="SM00387">
    <property type="entry name" value="HATPase_c"/>
    <property type="match status" value="1"/>
</dbReference>
<dbReference type="PRINTS" id="PR00344">
    <property type="entry name" value="BCTRLSENSOR"/>
</dbReference>
<dbReference type="InterPro" id="IPR005467">
    <property type="entry name" value="His_kinase_dom"/>
</dbReference>
<dbReference type="PANTHER" id="PTHR43304:SF1">
    <property type="entry name" value="PAC DOMAIN-CONTAINING PROTEIN"/>
    <property type="match status" value="1"/>
</dbReference>
<dbReference type="SMART" id="SM00091">
    <property type="entry name" value="PAS"/>
    <property type="match status" value="4"/>
</dbReference>
<dbReference type="SMART" id="SM00086">
    <property type="entry name" value="PAC"/>
    <property type="match status" value="3"/>
</dbReference>
<evidence type="ECO:0000256" key="5">
    <source>
        <dbReference type="ARBA" id="ARBA00022777"/>
    </source>
</evidence>
<dbReference type="PANTHER" id="PTHR43304">
    <property type="entry name" value="PHYTOCHROME-LIKE PROTEIN CPH1"/>
    <property type="match status" value="1"/>
</dbReference>
<feature type="domain" description="PAS" evidence="8">
    <location>
        <begin position="537"/>
        <end position="612"/>
    </location>
</feature>
<feature type="transmembrane region" description="Helical" evidence="6">
    <location>
        <begin position="66"/>
        <end position="89"/>
    </location>
</feature>
<comment type="catalytic activity">
    <reaction evidence="1">
        <text>ATP + protein L-histidine = ADP + protein N-phospho-L-histidine.</text>
        <dbReference type="EC" id="2.7.13.3"/>
    </reaction>
</comment>
<dbReference type="PROSITE" id="PS50112">
    <property type="entry name" value="PAS"/>
    <property type="match status" value="1"/>
</dbReference>
<dbReference type="CDD" id="cd00130">
    <property type="entry name" value="PAS"/>
    <property type="match status" value="2"/>
</dbReference>
<dbReference type="Pfam" id="PF08448">
    <property type="entry name" value="PAS_4"/>
    <property type="match status" value="1"/>
</dbReference>
<dbReference type="InterPro" id="IPR000700">
    <property type="entry name" value="PAS-assoc_C"/>
</dbReference>
<reference evidence="10" key="2">
    <citation type="submission" date="2020-09" db="EMBL/GenBank/DDBJ databases">
        <authorList>
            <person name="Sun Q."/>
            <person name="Kim S."/>
        </authorList>
    </citation>
    <scope>NUCLEOTIDE SEQUENCE</scope>
    <source>
        <strain evidence="10">KCTC 42731</strain>
    </source>
</reference>
<dbReference type="AlphaFoldDB" id="A0A919BN23"/>
<evidence type="ECO:0000256" key="4">
    <source>
        <dbReference type="ARBA" id="ARBA00022679"/>
    </source>
</evidence>
<dbReference type="InterPro" id="IPR001610">
    <property type="entry name" value="PAC"/>
</dbReference>
<dbReference type="Pfam" id="PF00512">
    <property type="entry name" value="HisKA"/>
    <property type="match status" value="1"/>
</dbReference>
<sequence>MLMTTSSLEAFFNSNYMPHGHCYLWQPHILWSHVVADFVIAVSYFSLPVAIILFALKRKDIGENKLFYLFSSFILFCGITHLIGILTIWHGIYGIHAISKILTAMVSLVTAIYVYKLIPTAIAIPTLSQYKNVKQQLFLEQAQSNTLRSKLDDFKFSQFMLDSMPVGALVLDKNCTSIYSNKTFEQYFCQDIDGVAVTLLDALPNDAKEQLLQYCSTATGVNQSAFFISTTYQINKHSIIPIELTATASQFEQHVYIVVTLKSIEEINEFKDKLALSYKKLERAVSATEDGIWEWYVTDDTVSYSKQLLTLIGKPDIEQPRFEDWFSHIHPDYQLRVENAIEEHFRTKEKYIVEYLGKDKQGKYSWFISIGDSEFDHNGDPIVMSGSLRNINYAKELEKKYQENAEFLNAIYEGNSHAIWVLALDENKDYIYHVFNDTACRWLGTNKEEVIGKNLHQLTGTVFPIEIAKNLRHNYNRCLLGGAKVDYIEHIAFGEVNAWFNTTLYPIYDSHGEINFIVGTAIDITAEKASEQALSHHKEVLEKVLNSVVCGLYIFSFESAKNTTINARYTEILGYTLDELNNFADIYSLFHPDDISLVKEHMSAVSSSISGELFYLKYRFKHKSGHWIWCYSADRILNYNSKGEPVEMLGTFIDITDEVSLMQQLKDSNEYLERFAFVASHDLQEPLRKIMAFSEALSQRLSDKLKGDEDATFELSRLHSAAHRMQKMINDVLKLSRINYFSLHLQKTTVKSLFDVVSDVLSLQIEQSAASIKLKGELTEIVVDVSLMEQVLQNLLSNALKFCKESRKPEILIEVKTTAQGTTISIQDNGIGIDEQFCEKIFEPFKRLHGRQAYEGSGIGLAICRQAIKIHGGKISCFSKKGEGTTMVIELPLT</sequence>
<keyword evidence="6" id="KW-0472">Membrane</keyword>
<dbReference type="SUPFAM" id="SSF55785">
    <property type="entry name" value="PYP-like sensor domain (PAS domain)"/>
    <property type="match status" value="3"/>
</dbReference>
<dbReference type="SUPFAM" id="SSF55874">
    <property type="entry name" value="ATPase domain of HSP90 chaperone/DNA topoisomerase II/histidine kinase"/>
    <property type="match status" value="1"/>
</dbReference>
<dbReference type="InterPro" id="IPR058544">
    <property type="entry name" value="ETR1_N"/>
</dbReference>
<organism evidence="10 11">
    <name type="scientific">Thalassotalea marina</name>
    <dbReference type="NCBI Taxonomy" id="1673741"/>
    <lineage>
        <taxon>Bacteria</taxon>
        <taxon>Pseudomonadati</taxon>
        <taxon>Pseudomonadota</taxon>
        <taxon>Gammaproteobacteria</taxon>
        <taxon>Alteromonadales</taxon>
        <taxon>Colwelliaceae</taxon>
        <taxon>Thalassotalea</taxon>
    </lineage>
</organism>
<dbReference type="InterPro" id="IPR013655">
    <property type="entry name" value="PAS_fold_3"/>
</dbReference>
<dbReference type="Gene3D" id="3.30.450.20">
    <property type="entry name" value="PAS domain"/>
    <property type="match status" value="3"/>
</dbReference>
<keyword evidence="11" id="KW-1185">Reference proteome</keyword>
<dbReference type="PROSITE" id="PS50109">
    <property type="entry name" value="HIS_KIN"/>
    <property type="match status" value="1"/>
</dbReference>
<dbReference type="Pfam" id="PF02518">
    <property type="entry name" value="HATPase_c"/>
    <property type="match status" value="1"/>
</dbReference>
<dbReference type="Gene3D" id="1.10.287.130">
    <property type="match status" value="1"/>
</dbReference>